<proteinExistence type="inferred from homology"/>
<evidence type="ECO:0000256" key="2">
    <source>
        <dbReference type="ARBA" id="ARBA00022676"/>
    </source>
</evidence>
<dbReference type="RefSeq" id="XP_009827680.1">
    <property type="nucleotide sequence ID" value="XM_009829378.1"/>
</dbReference>
<dbReference type="PANTHER" id="PTHR31306">
    <property type="entry name" value="ALPHA-1,6-MANNOSYLTRANSFERASE MNN11-RELATED"/>
    <property type="match status" value="1"/>
</dbReference>
<reference evidence="5" key="1">
    <citation type="submission" date="2013-12" db="EMBL/GenBank/DDBJ databases">
        <title>The Genome Sequence of Aphanomyces astaci APO3.</title>
        <authorList>
            <consortium name="The Broad Institute Genomics Platform"/>
            <person name="Russ C."/>
            <person name="Tyler B."/>
            <person name="van West P."/>
            <person name="Dieguez-Uribeondo J."/>
            <person name="Young S.K."/>
            <person name="Zeng Q."/>
            <person name="Gargeya S."/>
            <person name="Fitzgerald M."/>
            <person name="Abouelleil A."/>
            <person name="Alvarado L."/>
            <person name="Chapman S.B."/>
            <person name="Gainer-Dewar J."/>
            <person name="Goldberg J."/>
            <person name="Griggs A."/>
            <person name="Gujja S."/>
            <person name="Hansen M."/>
            <person name="Howarth C."/>
            <person name="Imamovic A."/>
            <person name="Ireland A."/>
            <person name="Larimer J."/>
            <person name="McCowan C."/>
            <person name="Murphy C."/>
            <person name="Pearson M."/>
            <person name="Poon T.W."/>
            <person name="Priest M."/>
            <person name="Roberts A."/>
            <person name="Saif S."/>
            <person name="Shea T."/>
            <person name="Sykes S."/>
            <person name="Wortman J."/>
            <person name="Nusbaum C."/>
            <person name="Birren B."/>
        </authorList>
    </citation>
    <scope>NUCLEOTIDE SEQUENCE [LARGE SCALE GENOMIC DNA]</scope>
    <source>
        <strain evidence="5">APO3</strain>
    </source>
</reference>
<dbReference type="PANTHER" id="PTHR31306:SF4">
    <property type="entry name" value="ALPHA-1,2-GALACTOSYLTRANSFERASE"/>
    <property type="match status" value="1"/>
</dbReference>
<keyword evidence="3" id="KW-0808">Transferase</keyword>
<feature type="region of interest" description="Disordered" evidence="4">
    <location>
        <begin position="346"/>
        <end position="366"/>
    </location>
</feature>
<dbReference type="InterPro" id="IPR008630">
    <property type="entry name" value="Glyco_trans_34"/>
</dbReference>
<dbReference type="InterPro" id="IPR029044">
    <property type="entry name" value="Nucleotide-diphossugar_trans"/>
</dbReference>
<dbReference type="EMBL" id="KI913121">
    <property type="protein sequence ID" value="ETV83009.1"/>
    <property type="molecule type" value="Genomic_DNA"/>
</dbReference>
<sequence>MDSHAGTMCTAEMLFDAAKESHVRGYKHLMQLYRDLTGIAVLDLPDKKTVSAAAALLRAFDANATRQAVEHTGVAMFTAYTSDYSVGYACEIVNRMYAARHGYEFHTDVLPYDDMMAAISPRQFCGWYKVLMIQRFLADMAELRRREIGYIMWIDADAVVVNHSFRVQELIERSRHRDLIISEDVNPCCLVNTGVVIVRVSSWSEQLWTDVWAMRKYFDVFFYEQSALVRCLKARLEGLDSVQPFHSYVRGGPHGDKLFAHTMVTCHLDLNSNRCQGLTVHISDDNRKIDTSHANEHDHHMAKFIFHCAGRCNKARTLRAVLAAHGFDVEALPLDDRMKLVRYNATTSTPSATETSPPLASPIILT</sequence>
<dbReference type="Pfam" id="PF05637">
    <property type="entry name" value="Glyco_transf_34"/>
    <property type="match status" value="1"/>
</dbReference>
<name>W4GVE8_APHAT</name>
<dbReference type="GO" id="GO:0006487">
    <property type="term" value="P:protein N-linked glycosylation"/>
    <property type="evidence" value="ECO:0007669"/>
    <property type="project" value="TreeGrafter"/>
</dbReference>
<dbReference type="GO" id="GO:0000139">
    <property type="term" value="C:Golgi membrane"/>
    <property type="evidence" value="ECO:0007669"/>
    <property type="project" value="TreeGrafter"/>
</dbReference>
<dbReference type="OrthoDB" id="407658at2759"/>
<evidence type="ECO:0000256" key="3">
    <source>
        <dbReference type="ARBA" id="ARBA00022679"/>
    </source>
</evidence>
<evidence type="ECO:0008006" key="6">
    <source>
        <dbReference type="Google" id="ProtNLM"/>
    </source>
</evidence>
<protein>
    <recommendedName>
        <fullName evidence="6">Nucleotide-diphospho-sugar transferase domain-containing protein</fullName>
    </recommendedName>
</protein>
<keyword evidence="2" id="KW-0328">Glycosyltransferase</keyword>
<dbReference type="SUPFAM" id="SSF53448">
    <property type="entry name" value="Nucleotide-diphospho-sugar transferases"/>
    <property type="match status" value="1"/>
</dbReference>
<dbReference type="VEuPathDB" id="FungiDB:H257_04757"/>
<dbReference type="GO" id="GO:0016757">
    <property type="term" value="F:glycosyltransferase activity"/>
    <property type="evidence" value="ECO:0007669"/>
    <property type="project" value="UniProtKB-KW"/>
</dbReference>
<evidence type="ECO:0000313" key="5">
    <source>
        <dbReference type="EMBL" id="ETV83009.1"/>
    </source>
</evidence>
<evidence type="ECO:0000256" key="4">
    <source>
        <dbReference type="SAM" id="MobiDB-lite"/>
    </source>
</evidence>
<evidence type="ECO:0000256" key="1">
    <source>
        <dbReference type="ARBA" id="ARBA00005664"/>
    </source>
</evidence>
<accession>W4GVE8</accession>
<organism evidence="5">
    <name type="scientific">Aphanomyces astaci</name>
    <name type="common">Crayfish plague agent</name>
    <dbReference type="NCBI Taxonomy" id="112090"/>
    <lineage>
        <taxon>Eukaryota</taxon>
        <taxon>Sar</taxon>
        <taxon>Stramenopiles</taxon>
        <taxon>Oomycota</taxon>
        <taxon>Saprolegniomycetes</taxon>
        <taxon>Saprolegniales</taxon>
        <taxon>Verrucalvaceae</taxon>
        <taxon>Aphanomyces</taxon>
    </lineage>
</organism>
<dbReference type="GeneID" id="20806753"/>
<dbReference type="AlphaFoldDB" id="W4GVE8"/>
<comment type="similarity">
    <text evidence="1">Belongs to the glycosyltransferase 34 family.</text>
</comment>
<gene>
    <name evidence="5" type="ORF">H257_04757</name>
</gene>
<dbReference type="Gene3D" id="3.90.550.10">
    <property type="entry name" value="Spore Coat Polysaccharide Biosynthesis Protein SpsA, Chain A"/>
    <property type="match status" value="1"/>
</dbReference>